<dbReference type="GO" id="GO:0031146">
    <property type="term" value="P:SCF-dependent proteasomal ubiquitin-dependent protein catabolic process"/>
    <property type="evidence" value="ECO:0007669"/>
    <property type="project" value="TreeGrafter"/>
</dbReference>
<dbReference type="PANTHER" id="PTHR13318">
    <property type="entry name" value="PARTNER OF PAIRED, ISOFORM B-RELATED"/>
    <property type="match status" value="1"/>
</dbReference>
<gene>
    <name evidence="1" type="ORF">CCAP1982_LOCUS960</name>
</gene>
<keyword evidence="2" id="KW-1185">Reference proteome</keyword>
<accession>A0A811U152</accession>
<proteinExistence type="predicted"/>
<dbReference type="OrthoDB" id="6492012at2759"/>
<dbReference type="EMBL" id="CAJHJT010000001">
    <property type="protein sequence ID" value="CAD6992080.1"/>
    <property type="molecule type" value="Genomic_DNA"/>
</dbReference>
<organism evidence="1 2">
    <name type="scientific">Ceratitis capitata</name>
    <name type="common">Mediterranean fruit fly</name>
    <name type="synonym">Tephritis capitata</name>
    <dbReference type="NCBI Taxonomy" id="7213"/>
    <lineage>
        <taxon>Eukaryota</taxon>
        <taxon>Metazoa</taxon>
        <taxon>Ecdysozoa</taxon>
        <taxon>Arthropoda</taxon>
        <taxon>Hexapoda</taxon>
        <taxon>Insecta</taxon>
        <taxon>Pterygota</taxon>
        <taxon>Neoptera</taxon>
        <taxon>Endopterygota</taxon>
        <taxon>Diptera</taxon>
        <taxon>Brachycera</taxon>
        <taxon>Muscomorpha</taxon>
        <taxon>Tephritoidea</taxon>
        <taxon>Tephritidae</taxon>
        <taxon>Ceratitis</taxon>
        <taxon>Ceratitis</taxon>
    </lineage>
</organism>
<dbReference type="Gene3D" id="3.80.10.10">
    <property type="entry name" value="Ribonuclease Inhibitor"/>
    <property type="match status" value="3"/>
</dbReference>
<evidence type="ECO:0000313" key="2">
    <source>
        <dbReference type="Proteomes" id="UP000606786"/>
    </source>
</evidence>
<dbReference type="AlphaFoldDB" id="A0A811U152"/>
<sequence>MFPWLGEFCTQLRELNLSNCSLNDESIIWLQNLNNLEILAIANNREISGTYLSGLVHLTELNLCGCIHVQQEALIEMFKALTKLKRLDIRGCLAITSEFLPALTTFCRELEVLKMSCSRFSYEFLALLPRLKELMLLDRIFSPTRKTRLLDALVAIKSNQLESLEMYQTDSLHDIHFTFISQIRSLKKLAIDFNAGLIDSVLNKFGNLKQLETLSITGCKNMSAQGLLNLLRNCPRLHSLNIQHCDNIETKFVLDVIPILHDESAEREKPFKLFVFETRIAQAQLAEKAQYLEAVEKSLIKIEFNMVNFLVGDGIYLNQFRAQVLSANVGEDRPGAQMAREKVCVIMSIEN</sequence>
<dbReference type="InterPro" id="IPR032675">
    <property type="entry name" value="LRR_dom_sf"/>
</dbReference>
<reference evidence="1" key="1">
    <citation type="submission" date="2020-11" db="EMBL/GenBank/DDBJ databases">
        <authorList>
            <person name="Whitehead M."/>
        </authorList>
    </citation>
    <scope>NUCLEOTIDE SEQUENCE</scope>
    <source>
        <strain evidence="1">EGII</strain>
    </source>
</reference>
<dbReference type="SMART" id="SM00367">
    <property type="entry name" value="LRR_CC"/>
    <property type="match status" value="5"/>
</dbReference>
<protein>
    <submittedName>
        <fullName evidence="1">(Mediterranean fruit fly) hypothetical protein</fullName>
    </submittedName>
</protein>
<comment type="caution">
    <text evidence="1">The sequence shown here is derived from an EMBL/GenBank/DDBJ whole genome shotgun (WGS) entry which is preliminary data.</text>
</comment>
<dbReference type="InterPro" id="IPR006553">
    <property type="entry name" value="Leu-rich_rpt_Cys-con_subtyp"/>
</dbReference>
<dbReference type="Proteomes" id="UP000606786">
    <property type="component" value="Unassembled WGS sequence"/>
</dbReference>
<evidence type="ECO:0000313" key="1">
    <source>
        <dbReference type="EMBL" id="CAD6992080.1"/>
    </source>
</evidence>
<dbReference type="GO" id="GO:0019005">
    <property type="term" value="C:SCF ubiquitin ligase complex"/>
    <property type="evidence" value="ECO:0007669"/>
    <property type="project" value="TreeGrafter"/>
</dbReference>
<name>A0A811U152_CERCA</name>
<dbReference type="SUPFAM" id="SSF52047">
    <property type="entry name" value="RNI-like"/>
    <property type="match status" value="1"/>
</dbReference>